<reference evidence="2" key="1">
    <citation type="submission" date="2016-07" db="EMBL/GenBank/DDBJ databases">
        <authorList>
            <person name="Bretaudeau A."/>
        </authorList>
    </citation>
    <scope>NUCLEOTIDE SEQUENCE</scope>
    <source>
        <strain evidence="2">Rice</strain>
        <tissue evidence="2">Whole body</tissue>
    </source>
</reference>
<feature type="compositionally biased region" description="Acidic residues" evidence="1">
    <location>
        <begin position="91"/>
        <end position="102"/>
    </location>
</feature>
<organism evidence="2">
    <name type="scientific">Spodoptera frugiperda</name>
    <name type="common">Fall armyworm</name>
    <dbReference type="NCBI Taxonomy" id="7108"/>
    <lineage>
        <taxon>Eukaryota</taxon>
        <taxon>Metazoa</taxon>
        <taxon>Ecdysozoa</taxon>
        <taxon>Arthropoda</taxon>
        <taxon>Hexapoda</taxon>
        <taxon>Insecta</taxon>
        <taxon>Pterygota</taxon>
        <taxon>Neoptera</taxon>
        <taxon>Endopterygota</taxon>
        <taxon>Lepidoptera</taxon>
        <taxon>Glossata</taxon>
        <taxon>Ditrysia</taxon>
        <taxon>Noctuoidea</taxon>
        <taxon>Noctuidae</taxon>
        <taxon>Amphipyrinae</taxon>
        <taxon>Spodoptera</taxon>
    </lineage>
</organism>
<sequence length="152" mass="17833">MDQSKRAAIRKELIKQFLKELGVKAEPEEDADEEMEYFSENQSASPVQREADSTEARQVSEYMKKIKSFFVEHRTRSEFQSLKRSRMSSSSDEDADDDDDEEYFKQQAERRKKHKAYTPGQGQPRRYMTARSTMPVVVTKMDDRPLPSRSNH</sequence>
<proteinExistence type="predicted"/>
<feature type="region of interest" description="Disordered" evidence="1">
    <location>
        <begin position="76"/>
        <end position="152"/>
    </location>
</feature>
<dbReference type="AlphaFoldDB" id="A0A2H1VZ83"/>
<feature type="region of interest" description="Disordered" evidence="1">
    <location>
        <begin position="22"/>
        <end position="56"/>
    </location>
</feature>
<name>A0A2H1VZ83_SPOFR</name>
<dbReference type="EMBL" id="ODYU01005356">
    <property type="protein sequence ID" value="SOQ46113.1"/>
    <property type="molecule type" value="Genomic_DNA"/>
</dbReference>
<evidence type="ECO:0000256" key="1">
    <source>
        <dbReference type="SAM" id="MobiDB-lite"/>
    </source>
</evidence>
<gene>
    <name evidence="2" type="ORF">SFRICE_019282</name>
</gene>
<accession>A0A2H1VZ83</accession>
<evidence type="ECO:0000313" key="2">
    <source>
        <dbReference type="EMBL" id="SOQ46113.1"/>
    </source>
</evidence>
<feature type="compositionally biased region" description="Acidic residues" evidence="1">
    <location>
        <begin position="27"/>
        <end position="37"/>
    </location>
</feature>
<protein>
    <submittedName>
        <fullName evidence="2">SFRICE_019282</fullName>
    </submittedName>
</protein>